<feature type="compositionally biased region" description="Polar residues" evidence="1">
    <location>
        <begin position="287"/>
        <end position="301"/>
    </location>
</feature>
<gene>
    <name evidence="3" type="ORF">FCM35_KLT04537</name>
</gene>
<sequence>MEAIGNKRRRPLSEEEDEEEGDDGSRRPSEQRKVRFPKGRKIKEAFTSKGDEQGSSIKPDKAAELRAKRRKQDRSVVVPEEEVQIDISKAEIRYEEDFNFVEDGIEIEPFNLNKEREEGYFDENGNFVEYARGNEMKDAWLDSAEVDTKFAAKLKAKAKDEEEVFQDLTSDDVGKIKRIIADILQPGETIIQALKRLKGTTDNKTKMSEETKEIFDQLTESAMKLMENGEYNVYHEEKETFEREAEGYERLARARGGASGSGTEDIFAEEGDTERNGSSIWGVGSGLSASTASAVPLSSVNDDGELDMFGDEDENTDPNKAQTESAEGSADSDYVYDPSSGYYYSSSLGYYFDAASGLYCCASTGIWYSFDEQTGTYKEVESATAPSGES</sequence>
<dbReference type="Proteomes" id="UP000623129">
    <property type="component" value="Unassembled WGS sequence"/>
</dbReference>
<dbReference type="PANTHER" id="PTHR13138:SF3">
    <property type="entry name" value="CD2 ANTIGEN CYTOPLASMIC TAIL-BINDING PROTEIN 2"/>
    <property type="match status" value="1"/>
</dbReference>
<evidence type="ECO:0000313" key="4">
    <source>
        <dbReference type="Proteomes" id="UP000623129"/>
    </source>
</evidence>
<evidence type="ECO:0000259" key="2">
    <source>
        <dbReference type="Pfam" id="PF17780"/>
    </source>
</evidence>
<organism evidence="3 4">
    <name type="scientific">Carex littledalei</name>
    <dbReference type="NCBI Taxonomy" id="544730"/>
    <lineage>
        <taxon>Eukaryota</taxon>
        <taxon>Viridiplantae</taxon>
        <taxon>Streptophyta</taxon>
        <taxon>Embryophyta</taxon>
        <taxon>Tracheophyta</taxon>
        <taxon>Spermatophyta</taxon>
        <taxon>Magnoliopsida</taxon>
        <taxon>Liliopsida</taxon>
        <taxon>Poales</taxon>
        <taxon>Cyperaceae</taxon>
        <taxon>Cyperoideae</taxon>
        <taxon>Cariceae</taxon>
        <taxon>Carex</taxon>
        <taxon>Carex subgen. Euthyceras</taxon>
    </lineage>
</organism>
<dbReference type="PANTHER" id="PTHR13138">
    <property type="entry name" value="PROTEIN LIN1"/>
    <property type="match status" value="1"/>
</dbReference>
<dbReference type="OrthoDB" id="331341at2759"/>
<dbReference type="Pfam" id="PF17780">
    <property type="entry name" value="OCRE"/>
    <property type="match status" value="1"/>
</dbReference>
<feature type="compositionally biased region" description="Basic and acidic residues" evidence="1">
    <location>
        <begin position="23"/>
        <end position="33"/>
    </location>
</feature>
<dbReference type="EMBL" id="SWLB01000013">
    <property type="protein sequence ID" value="KAF3331183.1"/>
    <property type="molecule type" value="Genomic_DNA"/>
</dbReference>
<protein>
    <submittedName>
        <fullName evidence="3">LIN1-like protein isoform X1</fullName>
    </submittedName>
</protein>
<evidence type="ECO:0000256" key="1">
    <source>
        <dbReference type="SAM" id="MobiDB-lite"/>
    </source>
</evidence>
<dbReference type="GO" id="GO:0005682">
    <property type="term" value="C:U5 snRNP"/>
    <property type="evidence" value="ECO:0007669"/>
    <property type="project" value="InterPro"/>
</dbReference>
<comment type="caution">
    <text evidence="3">The sequence shown here is derived from an EMBL/GenBank/DDBJ whole genome shotgun (WGS) entry which is preliminary data.</text>
</comment>
<accession>A0A833VQG4</accession>
<keyword evidence="4" id="KW-1185">Reference proteome</keyword>
<dbReference type="InterPro" id="IPR041591">
    <property type="entry name" value="OCRE"/>
</dbReference>
<feature type="region of interest" description="Disordered" evidence="1">
    <location>
        <begin position="253"/>
        <end position="333"/>
    </location>
</feature>
<feature type="compositionally biased region" description="Basic and acidic residues" evidence="1">
    <location>
        <begin position="42"/>
        <end position="66"/>
    </location>
</feature>
<evidence type="ECO:0000313" key="3">
    <source>
        <dbReference type="EMBL" id="KAF3331183.1"/>
    </source>
</evidence>
<reference evidence="3" key="1">
    <citation type="submission" date="2020-01" db="EMBL/GenBank/DDBJ databases">
        <title>Genome sequence of Kobresia littledalei, the first chromosome-level genome in the family Cyperaceae.</title>
        <authorList>
            <person name="Qu G."/>
        </authorList>
    </citation>
    <scope>NUCLEOTIDE SEQUENCE</scope>
    <source>
        <strain evidence="3">C.B.Clarke</strain>
        <tissue evidence="3">Leaf</tissue>
    </source>
</reference>
<feature type="domain" description="OCRE" evidence="2">
    <location>
        <begin position="332"/>
        <end position="380"/>
    </location>
</feature>
<feature type="region of interest" description="Disordered" evidence="1">
    <location>
        <begin position="1"/>
        <end position="74"/>
    </location>
</feature>
<dbReference type="AlphaFoldDB" id="A0A833VQG4"/>
<feature type="compositionally biased region" description="Basic residues" evidence="1">
    <location>
        <begin position="1"/>
        <end position="10"/>
    </location>
</feature>
<dbReference type="InterPro" id="IPR039905">
    <property type="entry name" value="CD2BP2/Lin1"/>
</dbReference>
<name>A0A833VQG4_9POAL</name>
<proteinExistence type="predicted"/>
<feature type="compositionally biased region" description="Acidic residues" evidence="1">
    <location>
        <begin position="302"/>
        <end position="316"/>
    </location>
</feature>